<reference evidence="9" key="3">
    <citation type="submission" date="2025-09" db="UniProtKB">
        <authorList>
            <consortium name="Ensembl"/>
        </authorList>
    </citation>
    <scope>IDENTIFICATION</scope>
</reference>
<name>A0A803VDG3_FICAL</name>
<dbReference type="PANTHER" id="PTHR46330">
    <property type="entry name" value="TUMOR NECROSIS FACTOR RECEPTOR SUPERFAMILY MEMBER 10B"/>
    <property type="match status" value="1"/>
</dbReference>
<dbReference type="GO" id="GO:0036462">
    <property type="term" value="P:TRAIL-activated apoptotic signaling pathway"/>
    <property type="evidence" value="ECO:0007669"/>
    <property type="project" value="TreeGrafter"/>
</dbReference>
<dbReference type="Pfam" id="PF00531">
    <property type="entry name" value="Death"/>
    <property type="match status" value="1"/>
</dbReference>
<dbReference type="GO" id="GO:0043065">
    <property type="term" value="P:positive regulation of apoptotic process"/>
    <property type="evidence" value="ECO:0007669"/>
    <property type="project" value="TreeGrafter"/>
</dbReference>
<protein>
    <recommendedName>
        <fullName evidence="8">Death domain-containing protein</fullName>
    </recommendedName>
</protein>
<dbReference type="PANTHER" id="PTHR46330:SF17">
    <property type="entry name" value="TUMOR NECROSIS FACTOR RECEPTOR SUPERFAMILY, MEMBER 10B"/>
    <property type="match status" value="1"/>
</dbReference>
<keyword evidence="2" id="KW-0677">Repeat</keyword>
<comment type="subcellular location">
    <subcellularLocation>
        <location evidence="1">Membrane</location>
    </subcellularLocation>
</comment>
<dbReference type="GO" id="GO:0009986">
    <property type="term" value="C:cell surface"/>
    <property type="evidence" value="ECO:0007669"/>
    <property type="project" value="TreeGrafter"/>
</dbReference>
<dbReference type="SUPFAM" id="SSF47986">
    <property type="entry name" value="DEATH domain"/>
    <property type="match status" value="1"/>
</dbReference>
<dbReference type="PROSITE" id="PS50017">
    <property type="entry name" value="DEATH_DOMAIN"/>
    <property type="match status" value="1"/>
</dbReference>
<feature type="region of interest" description="Disordered" evidence="7">
    <location>
        <begin position="149"/>
        <end position="175"/>
    </location>
</feature>
<dbReference type="SMART" id="SM00005">
    <property type="entry name" value="DEATH"/>
    <property type="match status" value="1"/>
</dbReference>
<keyword evidence="5" id="KW-0675">Receptor</keyword>
<evidence type="ECO:0000256" key="7">
    <source>
        <dbReference type="SAM" id="MobiDB-lite"/>
    </source>
</evidence>
<evidence type="ECO:0000256" key="4">
    <source>
        <dbReference type="ARBA" id="ARBA00023157"/>
    </source>
</evidence>
<dbReference type="InterPro" id="IPR000488">
    <property type="entry name" value="Death_dom"/>
</dbReference>
<gene>
    <name evidence="9" type="primary">LOC101816790</name>
</gene>
<organism evidence="9 10">
    <name type="scientific">Ficedula albicollis</name>
    <name type="common">Collared flycatcher</name>
    <name type="synonym">Muscicapa albicollis</name>
    <dbReference type="NCBI Taxonomy" id="59894"/>
    <lineage>
        <taxon>Eukaryota</taxon>
        <taxon>Metazoa</taxon>
        <taxon>Chordata</taxon>
        <taxon>Craniata</taxon>
        <taxon>Vertebrata</taxon>
        <taxon>Euteleostomi</taxon>
        <taxon>Archelosauria</taxon>
        <taxon>Archosauria</taxon>
        <taxon>Dinosauria</taxon>
        <taxon>Saurischia</taxon>
        <taxon>Theropoda</taxon>
        <taxon>Coelurosauria</taxon>
        <taxon>Aves</taxon>
        <taxon>Neognathae</taxon>
        <taxon>Neoaves</taxon>
        <taxon>Telluraves</taxon>
        <taxon>Australaves</taxon>
        <taxon>Passeriformes</taxon>
        <taxon>Muscicapidae</taxon>
        <taxon>Ficedula</taxon>
    </lineage>
</organism>
<keyword evidence="6" id="KW-0325">Glycoprotein</keyword>
<evidence type="ECO:0000313" key="10">
    <source>
        <dbReference type="Proteomes" id="UP000016665"/>
    </source>
</evidence>
<dbReference type="Gene3D" id="2.10.50.10">
    <property type="entry name" value="Tumor Necrosis Factor Receptor, subunit A, domain 2"/>
    <property type="match status" value="2"/>
</dbReference>
<accession>A0A803VDG3</accession>
<dbReference type="GeneTree" id="ENSGT00930000151070"/>
<evidence type="ECO:0000256" key="6">
    <source>
        <dbReference type="ARBA" id="ARBA00023180"/>
    </source>
</evidence>
<reference evidence="9 10" key="1">
    <citation type="journal article" date="2012" name="Nature">
        <title>The genomic landscape of species divergence in Ficedula flycatchers.</title>
        <authorList>
            <person name="Ellegren H."/>
            <person name="Smeds L."/>
            <person name="Burri R."/>
            <person name="Olason P.I."/>
            <person name="Backstrom N."/>
            <person name="Kawakami T."/>
            <person name="Kunstner A."/>
            <person name="Makinen H."/>
            <person name="Nadachowska-Brzyska K."/>
            <person name="Qvarnstrom A."/>
            <person name="Uebbing S."/>
            <person name="Wolf J.B."/>
        </authorList>
    </citation>
    <scope>NUCLEOTIDE SEQUENCE [LARGE SCALE GENOMIC DNA]</scope>
</reference>
<dbReference type="Proteomes" id="UP000016665">
    <property type="component" value="Chromosome 22"/>
</dbReference>
<proteinExistence type="predicted"/>
<evidence type="ECO:0000256" key="2">
    <source>
        <dbReference type="ARBA" id="ARBA00022737"/>
    </source>
</evidence>
<evidence type="ECO:0000259" key="8">
    <source>
        <dbReference type="PROSITE" id="PS50017"/>
    </source>
</evidence>
<keyword evidence="10" id="KW-1185">Reference proteome</keyword>
<dbReference type="GO" id="GO:0005886">
    <property type="term" value="C:plasma membrane"/>
    <property type="evidence" value="ECO:0007669"/>
    <property type="project" value="TreeGrafter"/>
</dbReference>
<evidence type="ECO:0000313" key="9">
    <source>
        <dbReference type="Ensembl" id="ENSFALP00000020769.1"/>
    </source>
</evidence>
<keyword evidence="4" id="KW-1015">Disulfide bond</keyword>
<dbReference type="SUPFAM" id="SSF57586">
    <property type="entry name" value="TNF receptor-like"/>
    <property type="match status" value="2"/>
</dbReference>
<evidence type="ECO:0000256" key="3">
    <source>
        <dbReference type="ARBA" id="ARBA00023136"/>
    </source>
</evidence>
<dbReference type="AlphaFoldDB" id="A0A803VDG3"/>
<dbReference type="InterPro" id="IPR011029">
    <property type="entry name" value="DEATH-like_dom_sf"/>
</dbReference>
<evidence type="ECO:0000256" key="1">
    <source>
        <dbReference type="ARBA" id="ARBA00004370"/>
    </source>
</evidence>
<dbReference type="InterPro" id="IPR052491">
    <property type="entry name" value="TNFRSF10"/>
</dbReference>
<reference evidence="9" key="2">
    <citation type="submission" date="2025-08" db="UniProtKB">
        <authorList>
            <consortium name="Ensembl"/>
        </authorList>
    </citation>
    <scope>IDENTIFICATION</scope>
</reference>
<sequence length="408" mass="43480">PSLCVQNFPFSSGTYLAEECKEQHGSGRCEPCGEGEFMEYPNTFQSCQECSKCREGKSSGLMAQAGHSFGSLGAGKAAGREQLLPRARMELFALCPTDQVQLSPCQPSRNTVCACQDGTFCPPEHPCEMCQKCQPRWVRCPRGLLGDPSVNVEAGDNATNEQRDPGTEPAVSGTSAPPCLAKICSSWGASRAGPLREVVKGHCGIGMGERVLGGFNTGAEQTPLVSSISEPAAVPEPGCPGGGVRPKEPPSARPQWNLVPAPGEDPMQSKIRCPGVVLGVEIPVPALSCPFPPPGLRGSFYTFAKKVYTENWKKFGRHLKLEENDVAMARTEDGVYEMLLTWQSREGAKASVNTLLEILEELNLGGVAEEISSILIQKGLFQAGAEGSGEQAAPPSFKPEPLNTSQNT</sequence>
<feature type="domain" description="Death" evidence="8">
    <location>
        <begin position="310"/>
        <end position="375"/>
    </location>
</feature>
<dbReference type="Gene3D" id="1.10.533.10">
    <property type="entry name" value="Death Domain, Fas"/>
    <property type="match status" value="1"/>
</dbReference>
<evidence type="ECO:0000256" key="5">
    <source>
        <dbReference type="ARBA" id="ARBA00023170"/>
    </source>
</evidence>
<keyword evidence="3" id="KW-0472">Membrane</keyword>
<feature type="region of interest" description="Disordered" evidence="7">
    <location>
        <begin position="386"/>
        <end position="408"/>
    </location>
</feature>
<dbReference type="Ensembl" id="ENSFALT00000036274.1">
    <property type="protein sequence ID" value="ENSFALP00000020769.1"/>
    <property type="gene ID" value="ENSFALG00000023519.1"/>
</dbReference>